<dbReference type="PANTHER" id="PTHR43135">
    <property type="entry name" value="ALPHA-D-RIBOSE 1-METHYLPHOSPHONATE 5-TRIPHOSPHATE DIPHOSPHATASE"/>
    <property type="match status" value="1"/>
</dbReference>
<evidence type="ECO:0000313" key="2">
    <source>
        <dbReference type="EMBL" id="MBB5137963.1"/>
    </source>
</evidence>
<sequence length="138" mass="14626">MTTLAYFEAITARDVQTADCARPGGFANAVGALRALYRAGAALLAGTDATPFVPAHGTGMHRELRLLTEAGLSPEQTLAAATSLPARHFGLADRGRIAPGRRADLVLVEGDPTRDITAIGSIADVWRRGVRRPHLESR</sequence>
<dbReference type="Gene3D" id="1.20.58.520">
    <property type="entry name" value="Amidohydrolase"/>
    <property type="match status" value="1"/>
</dbReference>
<dbReference type="Proteomes" id="UP000578449">
    <property type="component" value="Unassembled WGS sequence"/>
</dbReference>
<dbReference type="InterPro" id="IPR051781">
    <property type="entry name" value="Metallo-dep_Hydrolase"/>
</dbReference>
<dbReference type="AlphaFoldDB" id="A0A840PJ73"/>
<keyword evidence="3" id="KW-1185">Reference proteome</keyword>
<protein>
    <submittedName>
        <fullName evidence="2">Imidazolonepropionase-like amidohydrolase</fullName>
    </submittedName>
</protein>
<dbReference type="PANTHER" id="PTHR43135:SF3">
    <property type="entry name" value="ALPHA-D-RIBOSE 1-METHYLPHOSPHONATE 5-TRIPHOSPHATE DIPHOSPHATASE"/>
    <property type="match status" value="1"/>
</dbReference>
<evidence type="ECO:0000313" key="3">
    <source>
        <dbReference type="Proteomes" id="UP000578449"/>
    </source>
</evidence>
<keyword evidence="2" id="KW-0378">Hydrolase</keyword>
<dbReference type="EMBL" id="JACHGN010000020">
    <property type="protein sequence ID" value="MBB5137963.1"/>
    <property type="molecule type" value="Genomic_DNA"/>
</dbReference>
<dbReference type="InterPro" id="IPR032466">
    <property type="entry name" value="Metal_Hydrolase"/>
</dbReference>
<proteinExistence type="predicted"/>
<name>A0A840PJ73_9ACTN</name>
<dbReference type="InterPro" id="IPR006680">
    <property type="entry name" value="Amidohydro-rel"/>
</dbReference>
<dbReference type="GO" id="GO:0016810">
    <property type="term" value="F:hydrolase activity, acting on carbon-nitrogen (but not peptide) bonds"/>
    <property type="evidence" value="ECO:0007669"/>
    <property type="project" value="InterPro"/>
</dbReference>
<dbReference type="SUPFAM" id="SSF51556">
    <property type="entry name" value="Metallo-dependent hydrolases"/>
    <property type="match status" value="1"/>
</dbReference>
<evidence type="ECO:0000259" key="1">
    <source>
        <dbReference type="Pfam" id="PF01979"/>
    </source>
</evidence>
<feature type="domain" description="Amidohydrolase-related" evidence="1">
    <location>
        <begin position="32"/>
        <end position="129"/>
    </location>
</feature>
<dbReference type="Pfam" id="PF01979">
    <property type="entry name" value="Amidohydro_1"/>
    <property type="match status" value="1"/>
</dbReference>
<dbReference type="Gene3D" id="3.30.110.90">
    <property type="entry name" value="Amidohydrolase"/>
    <property type="match status" value="1"/>
</dbReference>
<dbReference type="RefSeq" id="WP_312926656.1">
    <property type="nucleotide sequence ID" value="NZ_BAABIX010000020.1"/>
</dbReference>
<reference evidence="2 3" key="1">
    <citation type="submission" date="2020-08" db="EMBL/GenBank/DDBJ databases">
        <title>Genomic Encyclopedia of Type Strains, Phase IV (KMG-IV): sequencing the most valuable type-strain genomes for metagenomic binning, comparative biology and taxonomic classification.</title>
        <authorList>
            <person name="Goeker M."/>
        </authorList>
    </citation>
    <scope>NUCLEOTIDE SEQUENCE [LARGE SCALE GENOMIC DNA]</scope>
    <source>
        <strain evidence="2 3">DSM 45615</strain>
    </source>
</reference>
<dbReference type="InterPro" id="IPR011059">
    <property type="entry name" value="Metal-dep_hydrolase_composite"/>
</dbReference>
<accession>A0A840PJ73</accession>
<comment type="caution">
    <text evidence="2">The sequence shown here is derived from an EMBL/GenBank/DDBJ whole genome shotgun (WGS) entry which is preliminary data.</text>
</comment>
<gene>
    <name evidence="2" type="ORF">HNP84_007716</name>
</gene>
<dbReference type="Gene3D" id="2.30.40.10">
    <property type="entry name" value="Urease, subunit C, domain 1"/>
    <property type="match status" value="1"/>
</dbReference>
<organism evidence="2 3">
    <name type="scientific">Thermocatellispora tengchongensis</name>
    <dbReference type="NCBI Taxonomy" id="1073253"/>
    <lineage>
        <taxon>Bacteria</taxon>
        <taxon>Bacillati</taxon>
        <taxon>Actinomycetota</taxon>
        <taxon>Actinomycetes</taxon>
        <taxon>Streptosporangiales</taxon>
        <taxon>Streptosporangiaceae</taxon>
        <taxon>Thermocatellispora</taxon>
    </lineage>
</organism>